<keyword evidence="7" id="KW-0342">GTP-binding</keyword>
<dbReference type="GO" id="GO:0008270">
    <property type="term" value="F:zinc ion binding"/>
    <property type="evidence" value="ECO:0007669"/>
    <property type="project" value="TreeGrafter"/>
</dbReference>
<dbReference type="PANTHER" id="PTHR30134:SF2">
    <property type="entry name" value="HYDROGENASE MATURATION FACTOR HYPB"/>
    <property type="match status" value="1"/>
</dbReference>
<comment type="similarity">
    <text evidence="1">Belongs to the SIMIBI class G3E GTPase family. HypB/HupM subfamily.</text>
</comment>
<dbReference type="InterPro" id="IPR004392">
    <property type="entry name" value="Hyd_mat_HypB"/>
</dbReference>
<protein>
    <submittedName>
        <fullName evidence="10">[NiFe] hydrogenase nickel incorporation-associated protein HypB</fullName>
    </submittedName>
</protein>
<dbReference type="GO" id="GO:0051604">
    <property type="term" value="P:protein maturation"/>
    <property type="evidence" value="ECO:0007669"/>
    <property type="project" value="InterPro"/>
</dbReference>
<feature type="domain" description="CobW/HypB/UreG nucleotide-binding" evidence="9">
    <location>
        <begin position="75"/>
        <end position="234"/>
    </location>
</feature>
<evidence type="ECO:0000256" key="7">
    <source>
        <dbReference type="ARBA" id="ARBA00023134"/>
    </source>
</evidence>
<evidence type="ECO:0000313" key="10">
    <source>
        <dbReference type="EMBL" id="AKV03373.1"/>
    </source>
</evidence>
<evidence type="ECO:0000313" key="11">
    <source>
        <dbReference type="Proteomes" id="UP000064967"/>
    </source>
</evidence>
<evidence type="ECO:0000256" key="8">
    <source>
        <dbReference type="SAM" id="MobiDB-lite"/>
    </source>
</evidence>
<dbReference type="Proteomes" id="UP000064967">
    <property type="component" value="Chromosome"/>
</dbReference>
<dbReference type="OrthoDB" id="9802035at2"/>
<dbReference type="CDD" id="cd05390">
    <property type="entry name" value="HypB"/>
    <property type="match status" value="1"/>
</dbReference>
<accession>A0A0K1QCC0</accession>
<dbReference type="GO" id="GO:0016151">
    <property type="term" value="F:nickel cation binding"/>
    <property type="evidence" value="ECO:0007669"/>
    <property type="project" value="InterPro"/>
</dbReference>
<keyword evidence="6" id="KW-0862">Zinc</keyword>
<keyword evidence="11" id="KW-1185">Reference proteome</keyword>
<dbReference type="KEGG" id="llu:AKJ09_10036"/>
<feature type="compositionally biased region" description="Basic and acidic residues" evidence="8">
    <location>
        <begin position="10"/>
        <end position="20"/>
    </location>
</feature>
<reference evidence="10 11" key="1">
    <citation type="submission" date="2015-08" db="EMBL/GenBank/DDBJ databases">
        <authorList>
            <person name="Babu N.S."/>
            <person name="Beckwith C.J."/>
            <person name="Beseler K.G."/>
            <person name="Brison A."/>
            <person name="Carone J.V."/>
            <person name="Caskin T.P."/>
            <person name="Diamond M."/>
            <person name="Durham M.E."/>
            <person name="Foxe J.M."/>
            <person name="Go M."/>
            <person name="Henderson B.A."/>
            <person name="Jones I.B."/>
            <person name="McGettigan J.A."/>
            <person name="Micheletti S.J."/>
            <person name="Nasrallah M.E."/>
            <person name="Ortiz D."/>
            <person name="Piller C.R."/>
            <person name="Privatt S.R."/>
            <person name="Schneider S.L."/>
            <person name="Sharp S."/>
            <person name="Smith T.C."/>
            <person name="Stanton J.D."/>
            <person name="Ullery H.E."/>
            <person name="Wilson R.J."/>
            <person name="Serrano M.G."/>
            <person name="Buck G."/>
            <person name="Lee V."/>
            <person name="Wang Y."/>
            <person name="Carvalho R."/>
            <person name="Voegtly L."/>
            <person name="Shi R."/>
            <person name="Duckworth R."/>
            <person name="Johnson A."/>
            <person name="Loviza R."/>
            <person name="Walstead R."/>
            <person name="Shah Z."/>
            <person name="Kiflezghi M."/>
            <person name="Wade K."/>
            <person name="Ball S.L."/>
            <person name="Bradley K.W."/>
            <person name="Asai D.J."/>
            <person name="Bowman C.A."/>
            <person name="Russell D.A."/>
            <person name="Pope W.H."/>
            <person name="Jacobs-Sera D."/>
            <person name="Hendrix R.W."/>
            <person name="Hatfull G.F."/>
        </authorList>
    </citation>
    <scope>NUCLEOTIDE SEQUENCE [LARGE SCALE GENOMIC DNA]</scope>
    <source>
        <strain evidence="10 11">DSM 27648</strain>
    </source>
</reference>
<dbReference type="InterPro" id="IPR027417">
    <property type="entry name" value="P-loop_NTPase"/>
</dbReference>
<dbReference type="PANTHER" id="PTHR30134">
    <property type="entry name" value="HYDROGENASE PROTEIN ASSEMBLY PROTEIN, NICKEL CHAPERONE"/>
    <property type="match status" value="1"/>
</dbReference>
<keyword evidence="4" id="KW-0547">Nucleotide-binding</keyword>
<dbReference type="InterPro" id="IPR003495">
    <property type="entry name" value="CobW/HypB/UreG_nucleotide-bd"/>
</dbReference>
<feature type="region of interest" description="Disordered" evidence="8">
    <location>
        <begin position="1"/>
        <end position="43"/>
    </location>
</feature>
<evidence type="ECO:0000256" key="2">
    <source>
        <dbReference type="ARBA" id="ARBA00022596"/>
    </source>
</evidence>
<evidence type="ECO:0000259" key="9">
    <source>
        <dbReference type="Pfam" id="PF02492"/>
    </source>
</evidence>
<dbReference type="GO" id="GO:0005525">
    <property type="term" value="F:GTP binding"/>
    <property type="evidence" value="ECO:0007669"/>
    <property type="project" value="UniProtKB-KW"/>
</dbReference>
<dbReference type="STRING" id="1391654.AKJ09_10036"/>
<feature type="compositionally biased region" description="Basic and acidic residues" evidence="8">
    <location>
        <begin position="27"/>
        <end position="43"/>
    </location>
</feature>
<evidence type="ECO:0000256" key="5">
    <source>
        <dbReference type="ARBA" id="ARBA00022801"/>
    </source>
</evidence>
<organism evidence="10 11">
    <name type="scientific">Labilithrix luteola</name>
    <dbReference type="NCBI Taxonomy" id="1391654"/>
    <lineage>
        <taxon>Bacteria</taxon>
        <taxon>Pseudomonadati</taxon>
        <taxon>Myxococcota</taxon>
        <taxon>Polyangia</taxon>
        <taxon>Polyangiales</taxon>
        <taxon>Labilitrichaceae</taxon>
        <taxon>Labilithrix</taxon>
    </lineage>
</organism>
<dbReference type="PATRIC" id="fig|1391654.3.peg.10173"/>
<evidence type="ECO:0000256" key="4">
    <source>
        <dbReference type="ARBA" id="ARBA00022741"/>
    </source>
</evidence>
<name>A0A0K1QCC0_9BACT</name>
<keyword evidence="3" id="KW-0479">Metal-binding</keyword>
<keyword evidence="2" id="KW-0533">Nickel</keyword>
<gene>
    <name evidence="10" type="ORF">AKJ09_10036</name>
</gene>
<dbReference type="RefSeq" id="WP_146654155.1">
    <property type="nucleotide sequence ID" value="NZ_CP012333.1"/>
</dbReference>
<evidence type="ECO:0000256" key="3">
    <source>
        <dbReference type="ARBA" id="ARBA00022723"/>
    </source>
</evidence>
<keyword evidence="5" id="KW-0378">Hydrolase</keyword>
<dbReference type="PIRSF" id="PIRSF005624">
    <property type="entry name" value="Ni-bind_GTPase"/>
    <property type="match status" value="1"/>
</dbReference>
<dbReference type="AlphaFoldDB" id="A0A0K1QCC0"/>
<evidence type="ECO:0000256" key="6">
    <source>
        <dbReference type="ARBA" id="ARBA00022833"/>
    </source>
</evidence>
<dbReference type="Pfam" id="PF02492">
    <property type="entry name" value="cobW"/>
    <property type="match status" value="1"/>
</dbReference>
<dbReference type="NCBIfam" id="TIGR00073">
    <property type="entry name" value="hypB"/>
    <property type="match status" value="1"/>
</dbReference>
<dbReference type="SUPFAM" id="SSF52540">
    <property type="entry name" value="P-loop containing nucleoside triphosphate hydrolases"/>
    <property type="match status" value="1"/>
</dbReference>
<evidence type="ECO:0000256" key="1">
    <source>
        <dbReference type="ARBA" id="ARBA00006211"/>
    </source>
</evidence>
<dbReference type="Gene3D" id="3.40.50.300">
    <property type="entry name" value="P-loop containing nucleotide triphosphate hydrolases"/>
    <property type="match status" value="1"/>
</dbReference>
<dbReference type="EMBL" id="CP012333">
    <property type="protein sequence ID" value="AKV03373.1"/>
    <property type="molecule type" value="Genomic_DNA"/>
</dbReference>
<sequence>MCATCGCSSDGKHEHHDHGEHGHHRHDHDGHSHGHTHGSTETRRIRLEHEVLAKNDALARENRAWLAGRKVKALNLLGSPGAGKTTLLEASIRALRGRLPVSVLEGDQETEHDAARIRATGARAIQINTGTVCHLDAHVVGHALEELDPPSGSLVVVENVGNLVCPALFDVGEHAKVVVLSVTEGDDKPLKYPHVFRASQVLVVSKVDLLPHVPFDLQQCVANALAVNPALKVFAVSATTGQGLDHFCAWLLQPPGNDAA</sequence>
<proteinExistence type="inferred from homology"/>
<dbReference type="GO" id="GO:0003924">
    <property type="term" value="F:GTPase activity"/>
    <property type="evidence" value="ECO:0007669"/>
    <property type="project" value="InterPro"/>
</dbReference>